<dbReference type="GO" id="GO:0005975">
    <property type="term" value="P:carbohydrate metabolic process"/>
    <property type="evidence" value="ECO:0007669"/>
    <property type="project" value="InterPro"/>
</dbReference>
<evidence type="ECO:0000256" key="7">
    <source>
        <dbReference type="ARBA" id="ARBA00022968"/>
    </source>
</evidence>
<dbReference type="CDD" id="cd00899">
    <property type="entry name" value="b4GalT"/>
    <property type="match status" value="1"/>
</dbReference>
<comment type="subcellular location">
    <subcellularLocation>
        <location evidence="1 11">Membrane</location>
        <topology evidence="1 11">Single-pass type II membrane protein</topology>
    </subcellularLocation>
</comment>
<comment type="similarity">
    <text evidence="3 11">Belongs to the glycosyltransferase 7 family.</text>
</comment>
<protein>
    <recommendedName>
        <fullName evidence="11">Beta-1,4-N-acetylgalactosaminyltransferase</fullName>
        <ecNumber evidence="11">2.4.1.-</ecNumber>
    </recommendedName>
    <alternativeName>
        <fullName evidence="11">Beta-4-GalNAcT</fullName>
    </alternativeName>
</protein>
<name>A0A0K8RF29_IXORI</name>
<evidence type="ECO:0000256" key="5">
    <source>
        <dbReference type="ARBA" id="ARBA00022679"/>
    </source>
</evidence>
<proteinExistence type="evidence at transcript level"/>
<evidence type="ECO:0000256" key="3">
    <source>
        <dbReference type="ARBA" id="ARBA00005735"/>
    </source>
</evidence>
<accession>A0A0K8RF29</accession>
<dbReference type="GO" id="GO:0005794">
    <property type="term" value="C:Golgi apparatus"/>
    <property type="evidence" value="ECO:0007669"/>
    <property type="project" value="TreeGrafter"/>
</dbReference>
<keyword evidence="10 11" id="KW-0325">Glycoprotein</keyword>
<dbReference type="Gene3D" id="3.90.550.10">
    <property type="entry name" value="Spore Coat Polysaccharide Biosynthesis Protein SpsA, Chain A"/>
    <property type="match status" value="1"/>
</dbReference>
<evidence type="ECO:0000256" key="10">
    <source>
        <dbReference type="ARBA" id="ARBA00023180"/>
    </source>
</evidence>
<dbReference type="GO" id="GO:0033842">
    <property type="term" value="F:N-acetyl-beta-glucosaminyl-derivative 4-beta-N-acetylgalactosaminyltransferase activity"/>
    <property type="evidence" value="ECO:0007669"/>
    <property type="project" value="TreeGrafter"/>
</dbReference>
<keyword evidence="7 11" id="KW-0735">Signal-anchor</keyword>
<dbReference type="InterPro" id="IPR027995">
    <property type="entry name" value="Galactosyl_T_N"/>
</dbReference>
<dbReference type="Pfam" id="PF13733">
    <property type="entry name" value="Glyco_transf_7N"/>
    <property type="match status" value="1"/>
</dbReference>
<dbReference type="PANTHER" id="PTHR19300">
    <property type="entry name" value="BETA-1,4-GALACTOSYLTRANSFERASE"/>
    <property type="match status" value="1"/>
</dbReference>
<evidence type="ECO:0000256" key="6">
    <source>
        <dbReference type="ARBA" id="ARBA00022692"/>
    </source>
</evidence>
<dbReference type="GO" id="GO:0016020">
    <property type="term" value="C:membrane"/>
    <property type="evidence" value="ECO:0007669"/>
    <property type="project" value="UniProtKB-SubCell"/>
</dbReference>
<dbReference type="AlphaFoldDB" id="A0A0K8RF29"/>
<evidence type="ECO:0000256" key="11">
    <source>
        <dbReference type="RuleBase" id="RU368121"/>
    </source>
</evidence>
<keyword evidence="4 11" id="KW-0328">Glycosyltransferase</keyword>
<organism evidence="14">
    <name type="scientific">Ixodes ricinus</name>
    <name type="common">Common tick</name>
    <name type="synonym">Acarus ricinus</name>
    <dbReference type="NCBI Taxonomy" id="34613"/>
    <lineage>
        <taxon>Eukaryota</taxon>
        <taxon>Metazoa</taxon>
        <taxon>Ecdysozoa</taxon>
        <taxon>Arthropoda</taxon>
        <taxon>Chelicerata</taxon>
        <taxon>Arachnida</taxon>
        <taxon>Acari</taxon>
        <taxon>Parasitiformes</taxon>
        <taxon>Ixodida</taxon>
        <taxon>Ixodoidea</taxon>
        <taxon>Ixodidae</taxon>
        <taxon>Ixodinae</taxon>
        <taxon>Ixodes</taxon>
    </lineage>
</organism>
<dbReference type="EC" id="2.4.1.-" evidence="11"/>
<dbReference type="SUPFAM" id="SSF53448">
    <property type="entry name" value="Nucleotide-diphospho-sugar transferases"/>
    <property type="match status" value="1"/>
</dbReference>
<keyword evidence="6" id="KW-0812">Transmembrane</keyword>
<feature type="domain" description="Galactosyltransferase C-terminal" evidence="12">
    <location>
        <begin position="236"/>
        <end position="312"/>
    </location>
</feature>
<evidence type="ECO:0000256" key="8">
    <source>
        <dbReference type="ARBA" id="ARBA00022989"/>
    </source>
</evidence>
<keyword evidence="8" id="KW-1133">Transmembrane helix</keyword>
<comment type="function">
    <text evidence="11">Catalyzes the transfer of galactose onto proteins or lipids.</text>
</comment>
<dbReference type="InterPro" id="IPR027791">
    <property type="entry name" value="Galactosyl_T_C"/>
</dbReference>
<dbReference type="InterPro" id="IPR003859">
    <property type="entry name" value="Galactosyl_T"/>
</dbReference>
<evidence type="ECO:0000256" key="4">
    <source>
        <dbReference type="ARBA" id="ARBA00022676"/>
    </source>
</evidence>
<evidence type="ECO:0000259" key="12">
    <source>
        <dbReference type="Pfam" id="PF02709"/>
    </source>
</evidence>
<dbReference type="Pfam" id="PF02709">
    <property type="entry name" value="Glyco_transf_7C"/>
    <property type="match status" value="1"/>
</dbReference>
<dbReference type="GO" id="GO:0008378">
    <property type="term" value="F:galactosyltransferase activity"/>
    <property type="evidence" value="ECO:0007669"/>
    <property type="project" value="TreeGrafter"/>
</dbReference>
<keyword evidence="11" id="KW-0479">Metal-binding</keyword>
<evidence type="ECO:0000256" key="1">
    <source>
        <dbReference type="ARBA" id="ARBA00004606"/>
    </source>
</evidence>
<dbReference type="GO" id="GO:0046872">
    <property type="term" value="F:metal ion binding"/>
    <property type="evidence" value="ECO:0007669"/>
    <property type="project" value="UniProtKB-UniRule"/>
</dbReference>
<comment type="cofactor">
    <cofactor evidence="11">
        <name>Mn(2+)</name>
        <dbReference type="ChEBI" id="CHEBI:29035"/>
    </cofactor>
</comment>
<reference evidence="14" key="1">
    <citation type="submission" date="2012-12" db="EMBL/GenBank/DDBJ databases">
        <title>Identification and characterization of a phenylalanine ammonia-lyase gene family in Isatis indigotica Fort.</title>
        <authorList>
            <person name="Liu Q."/>
            <person name="Chen J."/>
            <person name="Zhou X."/>
            <person name="Di P."/>
            <person name="Xiao Y."/>
            <person name="Xuan H."/>
            <person name="Zhang L."/>
            <person name="Chen W."/>
        </authorList>
    </citation>
    <scope>NUCLEOTIDE SEQUENCE</scope>
    <source>
        <tissue evidence="14">Salivary gland</tissue>
    </source>
</reference>
<dbReference type="GO" id="GO:0006688">
    <property type="term" value="P:glycosphingolipid biosynthetic process"/>
    <property type="evidence" value="ECO:0007669"/>
    <property type="project" value="TreeGrafter"/>
</dbReference>
<keyword evidence="5 11" id="KW-0808">Transferase</keyword>
<dbReference type="EMBL" id="GADI01004714">
    <property type="protein sequence ID" value="JAA69094.1"/>
    <property type="molecule type" value="mRNA"/>
</dbReference>
<evidence type="ECO:0000256" key="2">
    <source>
        <dbReference type="ARBA" id="ARBA00004922"/>
    </source>
</evidence>
<evidence type="ECO:0000313" key="14">
    <source>
        <dbReference type="EMBL" id="JAA69094.1"/>
    </source>
</evidence>
<feature type="domain" description="Galactosyltransferase N-terminal" evidence="13">
    <location>
        <begin position="102"/>
        <end position="232"/>
    </location>
</feature>
<keyword evidence="11" id="KW-0464">Manganese</keyword>
<evidence type="ECO:0000259" key="13">
    <source>
        <dbReference type="Pfam" id="PF13733"/>
    </source>
</evidence>
<dbReference type="PANTHER" id="PTHR19300:SF57">
    <property type="entry name" value="BETA-1,4-N-ACETYLGALACTOSAMINYLTRANSFERASE"/>
    <property type="match status" value="1"/>
</dbReference>
<sequence length="381" mass="43951">MRSGKMFNPCYSNFYKVLAVILVALLLLEYSFNFLAYHQKNIRCLNASISCIFEPLLSLDSDIFNTSLGNRTRGGAGSAGSVTDMSNTRAAAVSSNKSLELCPLMPPNLVGRRKVLQEAPSLEEIERNFTHIMLGGRFKPKECLARHRVAILIPYRNREEHLRVFRYNMHQFLPRQQIDYGIFVIEQDGNEKFNRAKLFNVGYLETRGLYDCFILHDVDLIPEDDRNLYTCPEQPRHMSVAMSTWNYKLPYTAYFGGVSALNKKHMELVNGFSNQYWGWGSEDDDMFCRLKYSNLNITRYPAEIARYTMLGHVPETPNPERLKLLSSAKSRYKSDGLNNVDYERKKLVLKKLYTWILVDLKAPKWQPGFYEPPSDLNISAC</sequence>
<evidence type="ECO:0000256" key="9">
    <source>
        <dbReference type="ARBA" id="ARBA00023136"/>
    </source>
</evidence>
<comment type="pathway">
    <text evidence="2 11">Protein modification; protein glycosylation.</text>
</comment>
<dbReference type="UniPathway" id="UPA00378"/>
<keyword evidence="9" id="KW-0472">Membrane</keyword>
<dbReference type="PRINTS" id="PR02050">
    <property type="entry name" value="B14GALTRFASE"/>
</dbReference>
<dbReference type="InterPro" id="IPR029044">
    <property type="entry name" value="Nucleotide-diphossugar_trans"/>
</dbReference>